<dbReference type="PANTHER" id="PTHR37292:SF2">
    <property type="entry name" value="DUF262 DOMAIN-CONTAINING PROTEIN"/>
    <property type="match status" value="1"/>
</dbReference>
<evidence type="ECO:0000256" key="1">
    <source>
        <dbReference type="SAM" id="Coils"/>
    </source>
</evidence>
<gene>
    <name evidence="3" type="ORF">HXW94_17870</name>
</gene>
<dbReference type="Proteomes" id="UP000553343">
    <property type="component" value="Unassembled WGS sequence"/>
</dbReference>
<keyword evidence="4" id="KW-1185">Reference proteome</keyword>
<reference evidence="3 4" key="1">
    <citation type="submission" date="2020-06" db="EMBL/GenBank/DDBJ databases">
        <title>High-quality draft genome of sulfate reducer Desulfobacter latus type strain AcrS2 isolated from marine sediment.</title>
        <authorList>
            <person name="Hoppe M."/>
            <person name="Larsen C.K."/>
            <person name="Marshall I.P.G."/>
            <person name="Schramm A."/>
            <person name="Marietou A.G."/>
        </authorList>
    </citation>
    <scope>NUCLEOTIDE SEQUENCE [LARGE SCALE GENOMIC DNA]</scope>
    <source>
        <strain evidence="3 4">AcRS2</strain>
    </source>
</reference>
<name>A0A850T4X7_9BACT</name>
<dbReference type="PANTHER" id="PTHR37292">
    <property type="entry name" value="VNG6097C"/>
    <property type="match status" value="1"/>
</dbReference>
<dbReference type="Pfam" id="PF03235">
    <property type="entry name" value="GmrSD_N"/>
    <property type="match status" value="1"/>
</dbReference>
<organism evidence="3 4">
    <name type="scientific">Desulfobacter latus</name>
    <dbReference type="NCBI Taxonomy" id="2292"/>
    <lineage>
        <taxon>Bacteria</taxon>
        <taxon>Pseudomonadati</taxon>
        <taxon>Thermodesulfobacteriota</taxon>
        <taxon>Desulfobacteria</taxon>
        <taxon>Desulfobacterales</taxon>
        <taxon>Desulfobacteraceae</taxon>
        <taxon>Desulfobacter</taxon>
    </lineage>
</organism>
<protein>
    <submittedName>
        <fullName evidence="3">DUF262 domain-containing protein</fullName>
    </submittedName>
</protein>
<evidence type="ECO:0000313" key="4">
    <source>
        <dbReference type="Proteomes" id="UP000553343"/>
    </source>
</evidence>
<proteinExistence type="predicted"/>
<keyword evidence="1" id="KW-0175">Coiled coil</keyword>
<dbReference type="InterPro" id="IPR004919">
    <property type="entry name" value="GmrSD_N"/>
</dbReference>
<dbReference type="RefSeq" id="WP_178368274.1">
    <property type="nucleotide sequence ID" value="NZ_JACADJ010000120.1"/>
</dbReference>
<evidence type="ECO:0000313" key="3">
    <source>
        <dbReference type="EMBL" id="NWH06823.1"/>
    </source>
</evidence>
<comment type="caution">
    <text evidence="3">The sequence shown here is derived from an EMBL/GenBank/DDBJ whole genome shotgun (WGS) entry which is preliminary data.</text>
</comment>
<dbReference type="AlphaFoldDB" id="A0A850T4X7"/>
<dbReference type="EMBL" id="JACADJ010000120">
    <property type="protein sequence ID" value="NWH06823.1"/>
    <property type="molecule type" value="Genomic_DNA"/>
</dbReference>
<feature type="domain" description="GmrSD restriction endonucleases N-terminal" evidence="2">
    <location>
        <begin position="15"/>
        <end position="271"/>
    </location>
</feature>
<evidence type="ECO:0000259" key="2">
    <source>
        <dbReference type="Pfam" id="PF03235"/>
    </source>
</evidence>
<feature type="coiled-coil region" evidence="1">
    <location>
        <begin position="617"/>
        <end position="671"/>
    </location>
</feature>
<sequence length="752" mass="86990">MKDAQKPDHVSLNVLLGRLKEGRFVIPDFQREFEWRPWDIRDLMRSIFLDYYIGSLLLWKGTKENYEALSCEIIYGFENNVGQKSWDYEKGNPDCIVLDGQQRLTALYYAFIAPNVPLPNRASRAVYFVHADKFMNEQYDEAFQYDWLSKRFNKILENPEAQFEEHIFPLSVVGTGGWDLPNWVQGYVKYWGNKSQEAKDAGDVAMAESAERHAMNAEEFGKHLRGITEEYQIAYIELDKDLAVDKVCDIFTQINSRGVRLDVFDLINALLKPKGLQLKHMWRKAAPMLEFVETEKMNVYILQVMSILRQSYCSPKYLYYLLPGQYKQIRDPDGSRKKEILISDIEDFKERWDAAVIAIEKAIKLLQHPQEFGVVASQYLPYVSILPVFSALQEQSNALPAHKKLGAQRKIRHWYWASVFTNRYSGSVESTSARDFLDVKAWFEEDAPAPPLIQEFKVRFKNLELRKEVKRGTSVYNGVFNLLVLQGARDWMTGNIPLHGDLDDHHIVPASWGKSMNGKRINTILNRTPLSSQTNRHVINDRLPNKYLPELISTNEESEVKAILESHFISPIALEILLRDPFTPEDFEDFISERQHTIQGAIENLLIKERLDLAPPVRELDEKIEKVELCLRKIIAETLEEDIAQLPPHIKNKAEDRVSRAAKKNAALDTDQFKVLSGLLEYTDLRELQDVILAKSTWSNFALRFNNKESLSAKFNQLAELRNGIRHSRTVDDVARMEGEAAILWFQKVLEK</sequence>
<accession>A0A850T4X7</accession>